<evidence type="ECO:0000259" key="11">
    <source>
        <dbReference type="Pfam" id="PF00905"/>
    </source>
</evidence>
<evidence type="ECO:0000256" key="7">
    <source>
        <dbReference type="ARBA" id="ARBA00034000"/>
    </source>
</evidence>
<evidence type="ECO:0000256" key="4">
    <source>
        <dbReference type="ARBA" id="ARBA00022679"/>
    </source>
</evidence>
<dbReference type="Gene3D" id="1.10.3810.10">
    <property type="entry name" value="Biosynthetic peptidoglycan transglycosylase-like"/>
    <property type="match status" value="1"/>
</dbReference>
<evidence type="ECO:0000256" key="5">
    <source>
        <dbReference type="ARBA" id="ARBA00022801"/>
    </source>
</evidence>
<evidence type="ECO:0000313" key="13">
    <source>
        <dbReference type="EMBL" id="TDS76896.1"/>
    </source>
</evidence>
<keyword evidence="10" id="KW-0472">Membrane</keyword>
<accession>A0A4R7FKL2</accession>
<evidence type="ECO:0000256" key="10">
    <source>
        <dbReference type="SAM" id="Phobius"/>
    </source>
</evidence>
<dbReference type="PANTHER" id="PTHR32282:SF33">
    <property type="entry name" value="PEPTIDOGLYCAN GLYCOSYLTRANSFERASE"/>
    <property type="match status" value="1"/>
</dbReference>
<dbReference type="SUPFAM" id="SSF53955">
    <property type="entry name" value="Lysozyme-like"/>
    <property type="match status" value="1"/>
</dbReference>
<keyword evidence="14" id="KW-1185">Reference proteome</keyword>
<keyword evidence="5" id="KW-0378">Hydrolase</keyword>
<dbReference type="GO" id="GO:0009002">
    <property type="term" value="F:serine-type D-Ala-D-Ala carboxypeptidase activity"/>
    <property type="evidence" value="ECO:0007669"/>
    <property type="project" value="UniProtKB-EC"/>
</dbReference>
<evidence type="ECO:0000256" key="9">
    <source>
        <dbReference type="SAM" id="MobiDB-lite"/>
    </source>
</evidence>
<evidence type="ECO:0000256" key="3">
    <source>
        <dbReference type="ARBA" id="ARBA00022676"/>
    </source>
</evidence>
<dbReference type="AlphaFoldDB" id="A0A4R7FKL2"/>
<dbReference type="GO" id="GO:0008658">
    <property type="term" value="F:penicillin binding"/>
    <property type="evidence" value="ECO:0007669"/>
    <property type="project" value="InterPro"/>
</dbReference>
<feature type="compositionally biased region" description="Low complexity" evidence="9">
    <location>
        <begin position="752"/>
        <end position="762"/>
    </location>
</feature>
<dbReference type="GO" id="GO:0006508">
    <property type="term" value="P:proteolysis"/>
    <property type="evidence" value="ECO:0007669"/>
    <property type="project" value="UniProtKB-KW"/>
</dbReference>
<keyword evidence="1 13" id="KW-0121">Carboxypeptidase</keyword>
<comment type="caution">
    <text evidence="13">The sequence shown here is derived from an EMBL/GenBank/DDBJ whole genome shotgun (WGS) entry which is preliminary data.</text>
</comment>
<dbReference type="Gene3D" id="3.40.710.10">
    <property type="entry name" value="DD-peptidase/beta-lactamase superfamily"/>
    <property type="match status" value="1"/>
</dbReference>
<evidence type="ECO:0000256" key="8">
    <source>
        <dbReference type="ARBA" id="ARBA00049902"/>
    </source>
</evidence>
<keyword evidence="4" id="KW-0808">Transferase</keyword>
<proteinExistence type="predicted"/>
<dbReference type="InterPro" id="IPR023346">
    <property type="entry name" value="Lysozyme-like_dom_sf"/>
</dbReference>
<comment type="catalytic activity">
    <reaction evidence="8">
        <text>[GlcNAc-(1-&gt;4)-Mur2Ac(oyl-L-Ala-gamma-D-Glu-L-Lys-D-Ala-D-Ala)](n)-di-trans,octa-cis-undecaprenyl diphosphate + beta-D-GlcNAc-(1-&gt;4)-Mur2Ac(oyl-L-Ala-gamma-D-Glu-L-Lys-D-Ala-D-Ala)-di-trans,octa-cis-undecaprenyl diphosphate = [GlcNAc-(1-&gt;4)-Mur2Ac(oyl-L-Ala-gamma-D-Glu-L-Lys-D-Ala-D-Ala)](n+1)-di-trans,octa-cis-undecaprenyl diphosphate + di-trans,octa-cis-undecaprenyl diphosphate + H(+)</text>
        <dbReference type="Rhea" id="RHEA:23708"/>
        <dbReference type="Rhea" id="RHEA-COMP:9602"/>
        <dbReference type="Rhea" id="RHEA-COMP:9603"/>
        <dbReference type="ChEBI" id="CHEBI:15378"/>
        <dbReference type="ChEBI" id="CHEBI:58405"/>
        <dbReference type="ChEBI" id="CHEBI:60033"/>
        <dbReference type="ChEBI" id="CHEBI:78435"/>
        <dbReference type="EC" id="2.4.99.28"/>
    </reaction>
</comment>
<sequence length="762" mass="80429">MVDPVDASFRRRPQSGSRLSALLGILAVAVIAGVMIAVSVTPAVALTGSAASQGIGLFQHLPSDLEIKPPDQKTQIFAKDGSKEVKIASFYAQNRDVITWSQLSDVVKNATVAGEDVRYWQHGAVDPLGMVRAAIGDALGHPLQGASTITQQYVKNVCVQEAENLSTAAAVKKAYDVCVSPSIARKLQEARYAIGVEKEYSKQQILLAYLNIAGFGGQIYGIESAAHYYYDTTAAKLTIAQAASLVAIVNNPQVLRLDIPGNIAANTVRRNYILGVEVKQHLITRDQYATAIATRTVPRITQSTNGCRASGEAGFFCQYVVNTILSDPHFGATYQDRIDNLQTAGWKIYTSLNLAVQRKAQAAENAYIPMSSPQFQIGSSATSVQVGTGRILDMVQNKTFSQSGGSSTATGVNFNANEVLGDSIGFQPGSTYKLFTLLDWLETGHTLNDVVNGTGRTIPAGDFTACGQQYEGHDWNVHNDSSVYNGRTSVLRATAYSINGAFASMAQQLDLCDIQNLAFKLGVVPADGETHPTMYLPFVIGGSYGVSPVSMAAAYAAVANKGVYCAPIAIDSVVKPDGSQLAVPSAGCHRVIPEQVAIAAEYALRTVFQYGTAAGDDTADGVYEFGKTGTTDNAVQTWTDGTSSKATTVVWVGNNGTRQSLFDVDFGQCAAGGGSSASVQRHCVYKDVQTAIDQQYGGATSWPAPEQQYLGAVAPTLNRPASSGAAGRHGTRHPAAPTTRSTPRPTAPTGPAPIATPTAGVG</sequence>
<dbReference type="GO" id="GO:0009252">
    <property type="term" value="P:peptidoglycan biosynthetic process"/>
    <property type="evidence" value="ECO:0007669"/>
    <property type="project" value="TreeGrafter"/>
</dbReference>
<dbReference type="GO" id="GO:0030288">
    <property type="term" value="C:outer membrane-bounded periplasmic space"/>
    <property type="evidence" value="ECO:0007669"/>
    <property type="project" value="TreeGrafter"/>
</dbReference>
<keyword evidence="10" id="KW-1133">Transmembrane helix</keyword>
<dbReference type="EMBL" id="SOAM01000002">
    <property type="protein sequence ID" value="TDS76896.1"/>
    <property type="molecule type" value="Genomic_DNA"/>
</dbReference>
<dbReference type="SUPFAM" id="SSF56601">
    <property type="entry name" value="beta-lactamase/transpeptidase-like"/>
    <property type="match status" value="1"/>
</dbReference>
<name>A0A4R7FKL2_9MICO</name>
<evidence type="ECO:0000256" key="1">
    <source>
        <dbReference type="ARBA" id="ARBA00022645"/>
    </source>
</evidence>
<feature type="compositionally biased region" description="Low complexity" evidence="9">
    <location>
        <begin position="733"/>
        <end position="744"/>
    </location>
</feature>
<dbReference type="Pfam" id="PF00905">
    <property type="entry name" value="Transpeptidase"/>
    <property type="match status" value="1"/>
</dbReference>
<dbReference type="GO" id="GO:0008955">
    <property type="term" value="F:peptidoglycan glycosyltransferase activity"/>
    <property type="evidence" value="ECO:0007669"/>
    <property type="project" value="UniProtKB-EC"/>
</dbReference>
<dbReference type="InterPro" id="IPR001460">
    <property type="entry name" value="PCN-bd_Tpept"/>
</dbReference>
<feature type="domain" description="Glycosyl transferase family 51" evidence="12">
    <location>
        <begin position="87"/>
        <end position="274"/>
    </location>
</feature>
<feature type="region of interest" description="Disordered" evidence="9">
    <location>
        <begin position="717"/>
        <end position="762"/>
    </location>
</feature>
<dbReference type="InterPro" id="IPR001264">
    <property type="entry name" value="Glyco_trans_51"/>
</dbReference>
<keyword evidence="2" id="KW-0645">Protease</keyword>
<dbReference type="PANTHER" id="PTHR32282">
    <property type="entry name" value="BINDING PROTEIN TRANSPEPTIDASE, PUTATIVE-RELATED"/>
    <property type="match status" value="1"/>
</dbReference>
<comment type="catalytic activity">
    <reaction evidence="7">
        <text>Preferential cleavage: (Ac)2-L-Lys-D-Ala-|-D-Ala. Also transpeptidation of peptidyl-alanyl moieties that are N-acyl substituents of D-alanine.</text>
        <dbReference type="EC" id="3.4.16.4"/>
    </reaction>
</comment>
<feature type="domain" description="Penicillin-binding protein transpeptidase" evidence="11">
    <location>
        <begin position="382"/>
        <end position="639"/>
    </location>
</feature>
<gene>
    <name evidence="13" type="ORF">CLV52_1835</name>
</gene>
<keyword evidence="3" id="KW-0328">Glycosyltransferase</keyword>
<feature type="transmembrane region" description="Helical" evidence="10">
    <location>
        <begin position="21"/>
        <end position="45"/>
    </location>
</feature>
<evidence type="ECO:0000256" key="2">
    <source>
        <dbReference type="ARBA" id="ARBA00022670"/>
    </source>
</evidence>
<dbReference type="InterPro" id="IPR036950">
    <property type="entry name" value="PBP_transglycosylase"/>
</dbReference>
<protein>
    <submittedName>
        <fullName evidence="13">Membrane peptidoglycan carboxypeptidase</fullName>
    </submittedName>
</protein>
<keyword evidence="6" id="KW-0511">Multifunctional enzyme</keyword>
<organism evidence="13 14">
    <name type="scientific">Amnibacterium kyonggiense</name>
    <dbReference type="NCBI Taxonomy" id="595671"/>
    <lineage>
        <taxon>Bacteria</taxon>
        <taxon>Bacillati</taxon>
        <taxon>Actinomycetota</taxon>
        <taxon>Actinomycetes</taxon>
        <taxon>Micrococcales</taxon>
        <taxon>Microbacteriaceae</taxon>
        <taxon>Amnibacterium</taxon>
    </lineage>
</organism>
<dbReference type="InterPro" id="IPR012338">
    <property type="entry name" value="Beta-lactam/transpept-like"/>
</dbReference>
<evidence type="ECO:0000256" key="6">
    <source>
        <dbReference type="ARBA" id="ARBA00023268"/>
    </source>
</evidence>
<evidence type="ECO:0000259" key="12">
    <source>
        <dbReference type="Pfam" id="PF00912"/>
    </source>
</evidence>
<evidence type="ECO:0000313" key="14">
    <source>
        <dbReference type="Proteomes" id="UP000295344"/>
    </source>
</evidence>
<dbReference type="Pfam" id="PF00912">
    <property type="entry name" value="Transgly"/>
    <property type="match status" value="1"/>
</dbReference>
<reference evidence="13 14" key="1">
    <citation type="submission" date="2019-03" db="EMBL/GenBank/DDBJ databases">
        <title>Genomic Encyclopedia of Archaeal and Bacterial Type Strains, Phase II (KMG-II): from individual species to whole genera.</title>
        <authorList>
            <person name="Goeker M."/>
        </authorList>
    </citation>
    <scope>NUCLEOTIDE SEQUENCE [LARGE SCALE GENOMIC DNA]</scope>
    <source>
        <strain evidence="13 14">DSM 24782</strain>
    </source>
</reference>
<dbReference type="OrthoDB" id="9766909at2"/>
<dbReference type="Proteomes" id="UP000295344">
    <property type="component" value="Unassembled WGS sequence"/>
</dbReference>
<keyword evidence="10" id="KW-0812">Transmembrane</keyword>
<dbReference type="InterPro" id="IPR050396">
    <property type="entry name" value="Glycosyltr_51/Transpeptidase"/>
</dbReference>